<organism evidence="2 3">
    <name type="scientific">Grus japonensis</name>
    <name type="common">Japanese crane</name>
    <name type="synonym">Red-crowned crane</name>
    <dbReference type="NCBI Taxonomy" id="30415"/>
    <lineage>
        <taxon>Eukaryota</taxon>
        <taxon>Metazoa</taxon>
        <taxon>Chordata</taxon>
        <taxon>Craniata</taxon>
        <taxon>Vertebrata</taxon>
        <taxon>Euteleostomi</taxon>
        <taxon>Archelosauria</taxon>
        <taxon>Archosauria</taxon>
        <taxon>Dinosauria</taxon>
        <taxon>Saurischia</taxon>
        <taxon>Theropoda</taxon>
        <taxon>Coelurosauria</taxon>
        <taxon>Aves</taxon>
        <taxon>Neognathae</taxon>
        <taxon>Neoaves</taxon>
        <taxon>Gruiformes</taxon>
        <taxon>Gruidae</taxon>
        <taxon>Grus</taxon>
    </lineage>
</organism>
<reference evidence="2 3" key="1">
    <citation type="submission" date="2024-06" db="EMBL/GenBank/DDBJ databases">
        <title>The draft genome of Grus japonensis, version 3.</title>
        <authorList>
            <person name="Nabeshima K."/>
            <person name="Suzuki S."/>
            <person name="Onuma M."/>
        </authorList>
    </citation>
    <scope>NUCLEOTIDE SEQUENCE [LARGE SCALE GENOMIC DNA]</scope>
    <source>
        <strain evidence="2 3">451A</strain>
    </source>
</reference>
<evidence type="ECO:0000313" key="3">
    <source>
        <dbReference type="Proteomes" id="UP001623348"/>
    </source>
</evidence>
<sequence length="90" mass="10536">MYMKGKQVIWSFIFTFFFQSCSHKCGEGTVEKEQQYFSVQDKNTKIRQRNLAQVQIDLGLEEAGWEERGEACSQQQRTKGSILLLTPRRI</sequence>
<dbReference type="AlphaFoldDB" id="A0ABC9W4R7"/>
<dbReference type="PROSITE" id="PS51257">
    <property type="entry name" value="PROKAR_LIPOPROTEIN"/>
    <property type="match status" value="1"/>
</dbReference>
<feature type="chain" id="PRO_5044832300" description="Secreted protein" evidence="1">
    <location>
        <begin position="24"/>
        <end position="90"/>
    </location>
</feature>
<comment type="caution">
    <text evidence="2">The sequence shown here is derived from an EMBL/GenBank/DDBJ whole genome shotgun (WGS) entry which is preliminary data.</text>
</comment>
<name>A0ABC9W4R7_GRUJA</name>
<accession>A0ABC9W4R7</accession>
<dbReference type="Proteomes" id="UP001623348">
    <property type="component" value="Unassembled WGS sequence"/>
</dbReference>
<feature type="signal peptide" evidence="1">
    <location>
        <begin position="1"/>
        <end position="23"/>
    </location>
</feature>
<evidence type="ECO:0008006" key="4">
    <source>
        <dbReference type="Google" id="ProtNLM"/>
    </source>
</evidence>
<keyword evidence="3" id="KW-1185">Reference proteome</keyword>
<dbReference type="EMBL" id="BAAFJT010000001">
    <property type="protein sequence ID" value="GAB0180128.1"/>
    <property type="molecule type" value="Genomic_DNA"/>
</dbReference>
<gene>
    <name evidence="2" type="ORF">GRJ2_000478100</name>
</gene>
<keyword evidence="1" id="KW-0732">Signal</keyword>
<protein>
    <recommendedName>
        <fullName evidence="4">Secreted protein</fullName>
    </recommendedName>
</protein>
<proteinExistence type="predicted"/>
<evidence type="ECO:0000313" key="2">
    <source>
        <dbReference type="EMBL" id="GAB0180128.1"/>
    </source>
</evidence>
<evidence type="ECO:0000256" key="1">
    <source>
        <dbReference type="SAM" id="SignalP"/>
    </source>
</evidence>